<dbReference type="PANTHER" id="PTHR46401">
    <property type="entry name" value="GLYCOSYLTRANSFERASE WBBK-RELATED"/>
    <property type="match status" value="1"/>
</dbReference>
<dbReference type="OrthoDB" id="7560678at2"/>
<name>A0A482TWE3_9FLAO</name>
<gene>
    <name evidence="4" type="ORF">DR871_015300</name>
</gene>
<feature type="domain" description="Glycosyltransferase subfamily 4-like N-terminal" evidence="3">
    <location>
        <begin position="17"/>
        <end position="152"/>
    </location>
</feature>
<keyword evidence="1 4" id="KW-0808">Transferase</keyword>
<keyword evidence="5" id="KW-1185">Reference proteome</keyword>
<sequence>MKILIDLTGLYGRKHTGVENYSKELFNELCDQKLDVIGIFSKEDQLSKDQKHAISFFKNRVINDFFAIPFFILKYRPKVVIFPIFPPLVLIYLFRLLGVKIVPVVHDLAFKRYSYTLSLLAKIYLSYRYFAALKFSSSIITVSEHVKLDIMQFTRCEIYNFGQHIESISLPNSKEIIHTVLDRYSVVEGEYILSVSTVEPRKNLKYLLRIMIRFNQMGLNTKLLLVGRMGWNSDKELNGLLEELGDKVLFTGYVTNEELSVLYSNCNYFMLMSLYEGFGRTPLEAALLGAQVVVSDIPAFRENLDGLATFLSLDDIEVAIDVLKNRTHHEINTATLLEVVNDKWKVDVELLV</sequence>
<dbReference type="AlphaFoldDB" id="A0A482TWE3"/>
<evidence type="ECO:0000259" key="3">
    <source>
        <dbReference type="Pfam" id="PF13439"/>
    </source>
</evidence>
<dbReference type="EMBL" id="QNVY02000006">
    <property type="protein sequence ID" value="RYJ50860.1"/>
    <property type="molecule type" value="Genomic_DNA"/>
</dbReference>
<evidence type="ECO:0000313" key="4">
    <source>
        <dbReference type="EMBL" id="RYJ50860.1"/>
    </source>
</evidence>
<evidence type="ECO:0000256" key="1">
    <source>
        <dbReference type="ARBA" id="ARBA00022679"/>
    </source>
</evidence>
<dbReference type="Gene3D" id="3.40.50.2000">
    <property type="entry name" value="Glycogen Phosphorylase B"/>
    <property type="match status" value="2"/>
</dbReference>
<accession>A0A482TWE3</accession>
<organism evidence="4 5">
    <name type="scientific">Flavobacterium petrolei</name>
    <dbReference type="NCBI Taxonomy" id="2259594"/>
    <lineage>
        <taxon>Bacteria</taxon>
        <taxon>Pseudomonadati</taxon>
        <taxon>Bacteroidota</taxon>
        <taxon>Flavobacteriia</taxon>
        <taxon>Flavobacteriales</taxon>
        <taxon>Flavobacteriaceae</taxon>
        <taxon>Flavobacterium</taxon>
    </lineage>
</organism>
<evidence type="ECO:0000259" key="2">
    <source>
        <dbReference type="Pfam" id="PF00534"/>
    </source>
</evidence>
<dbReference type="SUPFAM" id="SSF53756">
    <property type="entry name" value="UDP-Glycosyltransferase/glycogen phosphorylase"/>
    <property type="match status" value="1"/>
</dbReference>
<dbReference type="InterPro" id="IPR001296">
    <property type="entry name" value="Glyco_trans_1"/>
</dbReference>
<reference evidence="4 5" key="1">
    <citation type="submission" date="2019-01" db="EMBL/GenBank/DDBJ databases">
        <title>Flavobacterium sp. nov. isolated from arctic soil.</title>
        <authorList>
            <person name="Kim D.-U."/>
        </authorList>
    </citation>
    <scope>NUCLEOTIDE SEQUENCE [LARGE SCALE GENOMIC DNA]</scope>
    <source>
        <strain evidence="4 5">Kopri-42</strain>
    </source>
</reference>
<dbReference type="PANTHER" id="PTHR46401:SF2">
    <property type="entry name" value="GLYCOSYLTRANSFERASE WBBK-RELATED"/>
    <property type="match status" value="1"/>
</dbReference>
<dbReference type="RefSeq" id="WP_113667000.1">
    <property type="nucleotide sequence ID" value="NZ_QNVY02000006.1"/>
</dbReference>
<dbReference type="Proteomes" id="UP000253235">
    <property type="component" value="Unassembled WGS sequence"/>
</dbReference>
<protein>
    <submittedName>
        <fullName evidence="4">Glycosyltransferase family 1 protein</fullName>
    </submittedName>
</protein>
<feature type="domain" description="Glycosyl transferase family 1" evidence="2">
    <location>
        <begin position="189"/>
        <end position="302"/>
    </location>
</feature>
<evidence type="ECO:0000313" key="5">
    <source>
        <dbReference type="Proteomes" id="UP000253235"/>
    </source>
</evidence>
<comment type="caution">
    <text evidence="4">The sequence shown here is derived from an EMBL/GenBank/DDBJ whole genome shotgun (WGS) entry which is preliminary data.</text>
</comment>
<dbReference type="InterPro" id="IPR028098">
    <property type="entry name" value="Glyco_trans_4-like_N"/>
</dbReference>
<dbReference type="Pfam" id="PF13439">
    <property type="entry name" value="Glyco_transf_4"/>
    <property type="match status" value="1"/>
</dbReference>
<proteinExistence type="predicted"/>
<dbReference type="Pfam" id="PF00534">
    <property type="entry name" value="Glycos_transf_1"/>
    <property type="match status" value="1"/>
</dbReference>
<dbReference type="GO" id="GO:0016757">
    <property type="term" value="F:glycosyltransferase activity"/>
    <property type="evidence" value="ECO:0007669"/>
    <property type="project" value="InterPro"/>
</dbReference>
<dbReference type="CDD" id="cd03809">
    <property type="entry name" value="GT4_MtfB-like"/>
    <property type="match status" value="1"/>
</dbReference>